<protein>
    <submittedName>
        <fullName evidence="9">GlpG protein (Membrane protein of glp regulon)</fullName>
    </submittedName>
</protein>
<dbReference type="OrthoDB" id="9778341at2"/>
<evidence type="ECO:0000256" key="3">
    <source>
        <dbReference type="ARBA" id="ARBA00022519"/>
    </source>
</evidence>
<dbReference type="PANTHER" id="PTHR43066">
    <property type="entry name" value="RHOMBOID-RELATED PROTEIN"/>
    <property type="match status" value="1"/>
</dbReference>
<dbReference type="Proteomes" id="UP000027318">
    <property type="component" value="Unassembled WGS sequence"/>
</dbReference>
<keyword evidence="5 7" id="KW-1133">Transmembrane helix</keyword>
<dbReference type="STRING" id="267850.ADINL_2302"/>
<dbReference type="AlphaFoldDB" id="A0A063XYE1"/>
<evidence type="ECO:0000259" key="8">
    <source>
        <dbReference type="Pfam" id="PF01694"/>
    </source>
</evidence>
<keyword evidence="3" id="KW-0997">Cell inner membrane</keyword>
<dbReference type="GO" id="GO:0016020">
    <property type="term" value="C:membrane"/>
    <property type="evidence" value="ECO:0007669"/>
    <property type="project" value="UniProtKB-SubCell"/>
</dbReference>
<sequence length="203" mass="22697">MPWHKSGLTLALILISVLVSLAIGFGDNREVMRLLTFTDFTVRGQQIYHHTLSGMLSTGQWWRLITPAFMHFSELHLIFNLLWIWIVGSRIEQLHGRWVLLSLFLAAAALSNLAQFMVSGPMFGGMSGVVYAVLGYSWLWDRRGYRPGFGLPQGLMGFMLVWLVLGYLGVLQSVGMGAVANTAHLVGLLVGLLFVLPVRLLRR</sequence>
<name>A0A063XYE1_9GAMM</name>
<comment type="subcellular location">
    <subcellularLocation>
        <location evidence="1">Membrane</location>
        <topology evidence="1">Multi-pass membrane protein</topology>
    </subcellularLocation>
</comment>
<dbReference type="InterPro" id="IPR022764">
    <property type="entry name" value="Peptidase_S54_rhomboid_dom"/>
</dbReference>
<keyword evidence="10" id="KW-1185">Reference proteome</keyword>
<keyword evidence="2" id="KW-1003">Cell membrane</keyword>
<dbReference type="InterPro" id="IPR035952">
    <property type="entry name" value="Rhomboid-like_sf"/>
</dbReference>
<evidence type="ECO:0000313" key="9">
    <source>
        <dbReference type="EMBL" id="KDE39173.1"/>
    </source>
</evidence>
<dbReference type="EMBL" id="JMSZ01000032">
    <property type="protein sequence ID" value="KDE39173.1"/>
    <property type="molecule type" value="Genomic_DNA"/>
</dbReference>
<dbReference type="Pfam" id="PF01694">
    <property type="entry name" value="Rhomboid"/>
    <property type="match status" value="1"/>
</dbReference>
<feature type="transmembrane region" description="Helical" evidence="7">
    <location>
        <begin position="182"/>
        <end position="201"/>
    </location>
</feature>
<keyword evidence="4 7" id="KW-0812">Transmembrane</keyword>
<evidence type="ECO:0000256" key="4">
    <source>
        <dbReference type="ARBA" id="ARBA00022692"/>
    </source>
</evidence>
<evidence type="ECO:0000256" key="6">
    <source>
        <dbReference type="ARBA" id="ARBA00023136"/>
    </source>
</evidence>
<keyword evidence="6 7" id="KW-0472">Membrane</keyword>
<evidence type="ECO:0000256" key="5">
    <source>
        <dbReference type="ARBA" id="ARBA00022989"/>
    </source>
</evidence>
<dbReference type="Gene3D" id="1.20.1540.10">
    <property type="entry name" value="Rhomboid-like"/>
    <property type="match status" value="1"/>
</dbReference>
<reference evidence="9 10" key="1">
    <citation type="journal article" date="2005" name="Int. J. Syst. Evol. Microbiol.">
        <title>Nitrincola lacisaponensis gen. nov., sp. nov., a novel alkaliphilic bacterium isolated from an alkaline, saline lake.</title>
        <authorList>
            <person name="Dimitriu P.A."/>
            <person name="Shukla S.K."/>
            <person name="Conradt J."/>
            <person name="Marquez M.C."/>
            <person name="Ventosa A."/>
            <person name="Maglia A."/>
            <person name="Peyton B.M."/>
            <person name="Pinkart H.C."/>
            <person name="Mormile M.R."/>
        </authorList>
    </citation>
    <scope>NUCLEOTIDE SEQUENCE [LARGE SCALE GENOMIC DNA]</scope>
    <source>
        <strain evidence="9 10">4CA</strain>
    </source>
</reference>
<feature type="domain" description="Peptidase S54 rhomboid" evidence="8">
    <location>
        <begin position="59"/>
        <end position="196"/>
    </location>
</feature>
<feature type="transmembrane region" description="Helical" evidence="7">
    <location>
        <begin position="151"/>
        <end position="170"/>
    </location>
</feature>
<feature type="transmembrane region" description="Helical" evidence="7">
    <location>
        <begin position="98"/>
        <end position="116"/>
    </location>
</feature>
<feature type="transmembrane region" description="Helical" evidence="7">
    <location>
        <begin position="122"/>
        <end position="139"/>
    </location>
</feature>
<comment type="caution">
    <text evidence="9">The sequence shown here is derived from an EMBL/GenBank/DDBJ whole genome shotgun (WGS) entry which is preliminary data.</text>
</comment>
<evidence type="ECO:0000256" key="1">
    <source>
        <dbReference type="ARBA" id="ARBA00004141"/>
    </source>
</evidence>
<evidence type="ECO:0000256" key="7">
    <source>
        <dbReference type="SAM" id="Phobius"/>
    </source>
</evidence>
<dbReference type="RefSeq" id="WP_051632756.1">
    <property type="nucleotide sequence ID" value="NZ_JMSZ01000032.1"/>
</dbReference>
<organism evidence="9 10">
    <name type="scientific">Nitrincola lacisaponensis</name>
    <dbReference type="NCBI Taxonomy" id="267850"/>
    <lineage>
        <taxon>Bacteria</taxon>
        <taxon>Pseudomonadati</taxon>
        <taxon>Pseudomonadota</taxon>
        <taxon>Gammaproteobacteria</taxon>
        <taxon>Oceanospirillales</taxon>
        <taxon>Oceanospirillaceae</taxon>
        <taxon>Nitrincola</taxon>
    </lineage>
</organism>
<proteinExistence type="predicted"/>
<accession>A0A063XYE1</accession>
<evidence type="ECO:0000313" key="10">
    <source>
        <dbReference type="Proteomes" id="UP000027318"/>
    </source>
</evidence>
<feature type="transmembrane region" description="Helical" evidence="7">
    <location>
        <begin position="61"/>
        <end position="86"/>
    </location>
</feature>
<dbReference type="PANTHER" id="PTHR43066:SF26">
    <property type="entry name" value="RHOMBOID PROTEASE GLPG"/>
    <property type="match status" value="1"/>
</dbReference>
<dbReference type="SUPFAM" id="SSF144091">
    <property type="entry name" value="Rhomboid-like"/>
    <property type="match status" value="1"/>
</dbReference>
<gene>
    <name evidence="9" type="ORF">ADINL_2302</name>
</gene>
<dbReference type="GO" id="GO:0004252">
    <property type="term" value="F:serine-type endopeptidase activity"/>
    <property type="evidence" value="ECO:0007669"/>
    <property type="project" value="InterPro"/>
</dbReference>
<dbReference type="PATRIC" id="fig|267850.7.peg.2270"/>
<evidence type="ECO:0000256" key="2">
    <source>
        <dbReference type="ARBA" id="ARBA00022475"/>
    </source>
</evidence>